<dbReference type="Proteomes" id="UP000245783">
    <property type="component" value="Unassembled WGS sequence"/>
</dbReference>
<name>A0A316VTK4_9BASI</name>
<dbReference type="InParanoid" id="A0A316VTK4"/>
<evidence type="ECO:0000313" key="2">
    <source>
        <dbReference type="Proteomes" id="UP000245783"/>
    </source>
</evidence>
<dbReference type="EMBL" id="KZ819408">
    <property type="protein sequence ID" value="PWN40730.1"/>
    <property type="molecule type" value="Genomic_DNA"/>
</dbReference>
<dbReference type="AlphaFoldDB" id="A0A316VTK4"/>
<organism evidence="1 2">
    <name type="scientific">Ceraceosorus guamensis</name>
    <dbReference type="NCBI Taxonomy" id="1522189"/>
    <lineage>
        <taxon>Eukaryota</taxon>
        <taxon>Fungi</taxon>
        <taxon>Dikarya</taxon>
        <taxon>Basidiomycota</taxon>
        <taxon>Ustilaginomycotina</taxon>
        <taxon>Exobasidiomycetes</taxon>
        <taxon>Ceraceosorales</taxon>
        <taxon>Ceraceosoraceae</taxon>
        <taxon>Ceraceosorus</taxon>
    </lineage>
</organism>
<gene>
    <name evidence="1" type="ORF">IE81DRAFT_325258</name>
</gene>
<dbReference type="GeneID" id="37036332"/>
<keyword evidence="2" id="KW-1185">Reference proteome</keyword>
<protein>
    <submittedName>
        <fullName evidence="1">Uncharacterized protein</fullName>
    </submittedName>
</protein>
<dbReference type="RefSeq" id="XP_025367890.1">
    <property type="nucleotide sequence ID" value="XM_025514462.1"/>
</dbReference>
<evidence type="ECO:0000313" key="1">
    <source>
        <dbReference type="EMBL" id="PWN40730.1"/>
    </source>
</evidence>
<proteinExistence type="predicted"/>
<reference evidence="1 2" key="1">
    <citation type="journal article" date="2018" name="Mol. Biol. Evol.">
        <title>Broad Genomic Sampling Reveals a Smut Pathogenic Ancestry of the Fungal Clade Ustilaginomycotina.</title>
        <authorList>
            <person name="Kijpornyongpan T."/>
            <person name="Mondo S.J."/>
            <person name="Barry K."/>
            <person name="Sandor L."/>
            <person name="Lee J."/>
            <person name="Lipzen A."/>
            <person name="Pangilinan J."/>
            <person name="LaButti K."/>
            <person name="Hainaut M."/>
            <person name="Henrissat B."/>
            <person name="Grigoriev I.V."/>
            <person name="Spatafora J.W."/>
            <person name="Aime M.C."/>
        </authorList>
    </citation>
    <scope>NUCLEOTIDE SEQUENCE [LARGE SCALE GENOMIC DNA]</scope>
    <source>
        <strain evidence="1 2">MCA 4658</strain>
    </source>
</reference>
<sequence>MLLRNRSNSRVCFGVARCIEKKHRRTYTAVWIVTLSTIPLRRRPDAKLGCKTLLSRLEHATTCGLKNTPLQPAQ</sequence>
<accession>A0A316VTK4</accession>